<dbReference type="NCBIfam" id="NF010293">
    <property type="entry name" value="PRK13733.1"/>
    <property type="match status" value="1"/>
</dbReference>
<dbReference type="STRING" id="55209.HA50_26225"/>
<comment type="caution">
    <text evidence="3">The sequence shown here is derived from an EMBL/GenBank/DDBJ whole genome shotgun (WGS) entry which is preliminary data.</text>
</comment>
<keyword evidence="4" id="KW-1185">Reference proteome</keyword>
<feature type="chain" id="PRO_5012755464" evidence="2">
    <location>
        <begin position="19"/>
        <end position="182"/>
    </location>
</feature>
<feature type="signal peptide" evidence="2">
    <location>
        <begin position="1"/>
        <end position="18"/>
    </location>
</feature>
<keyword evidence="2" id="KW-0732">Signal</keyword>
<dbReference type="EMBL" id="MLJI01000002">
    <property type="protein sequence ID" value="ORM90071.1"/>
    <property type="molecule type" value="Genomic_DNA"/>
</dbReference>
<dbReference type="Proteomes" id="UP000193749">
    <property type="component" value="Unassembled WGS sequence"/>
</dbReference>
<dbReference type="NCBIfam" id="TIGR02747">
    <property type="entry name" value="TraV"/>
    <property type="match status" value="1"/>
</dbReference>
<dbReference type="Pfam" id="PF09676">
    <property type="entry name" value="TraV"/>
    <property type="match status" value="1"/>
</dbReference>
<reference evidence="3 4" key="1">
    <citation type="journal article" date="2017" name="Antonie Van Leeuwenhoek">
        <title>Phylogenomic resolution of the bacterial genus Pantoea and its relationship with Erwinia and Tatumella.</title>
        <authorList>
            <person name="Palmer M."/>
            <person name="Steenkamp E.T."/>
            <person name="Coetzee M.P."/>
            <person name="Chan W.Y."/>
            <person name="van Zyl E."/>
            <person name="De Maayer P."/>
            <person name="Coutinho T.A."/>
            <person name="Blom J."/>
            <person name="Smits T.H."/>
            <person name="Duffy B."/>
            <person name="Venter S.N."/>
        </authorList>
    </citation>
    <scope>NUCLEOTIDE SEQUENCE [LARGE SCALE GENOMIC DNA]</scope>
    <source>
        <strain evidence="3 4">LMG 2657</strain>
    </source>
</reference>
<dbReference type="OrthoDB" id="6539313at2"/>
<evidence type="ECO:0000256" key="1">
    <source>
        <dbReference type="SAM" id="MobiDB-lite"/>
    </source>
</evidence>
<evidence type="ECO:0000256" key="2">
    <source>
        <dbReference type="SAM" id="SignalP"/>
    </source>
</evidence>
<accession>A0A1X1EMD7</accession>
<sequence length="182" mass="19139">MQKLFACALLCAALTGCAGMNSDFDCNKTATDQCLSMSDASHLASKHQSLDDLSAAKDSGPKPAAEALATPGNQKPAVNPDRTVSVAAPAPRPVAGQPLSPAVLRTSTVPVHTAAVSAGSITPADYSGPGKVDATRIPDATQRLWIAPWVDEQDSFHQPAVVEFVKQKSRWDEDFRVISEGE</sequence>
<evidence type="ECO:0000313" key="4">
    <source>
        <dbReference type="Proteomes" id="UP000193749"/>
    </source>
</evidence>
<dbReference type="PROSITE" id="PS51257">
    <property type="entry name" value="PROKAR_LIPOPROTEIN"/>
    <property type="match status" value="1"/>
</dbReference>
<name>A0A1X1EMD7_PANCY</name>
<organism evidence="3 4">
    <name type="scientific">Pantoea cypripedii</name>
    <name type="common">Pectobacterium cypripedii</name>
    <name type="synonym">Erwinia cypripedii</name>
    <dbReference type="NCBI Taxonomy" id="55209"/>
    <lineage>
        <taxon>Bacteria</taxon>
        <taxon>Pseudomonadati</taxon>
        <taxon>Pseudomonadota</taxon>
        <taxon>Gammaproteobacteria</taxon>
        <taxon>Enterobacterales</taxon>
        <taxon>Erwiniaceae</taxon>
        <taxon>Pantoea</taxon>
    </lineage>
</organism>
<protein>
    <submittedName>
        <fullName evidence="3">Type IV conjugative transfer system protein TraV</fullName>
    </submittedName>
</protein>
<proteinExistence type="predicted"/>
<dbReference type="RefSeq" id="WP_084879794.1">
    <property type="nucleotide sequence ID" value="NZ_JAGGMY010000007.1"/>
</dbReference>
<evidence type="ECO:0000313" key="3">
    <source>
        <dbReference type="EMBL" id="ORM90071.1"/>
    </source>
</evidence>
<feature type="region of interest" description="Disordered" evidence="1">
    <location>
        <begin position="53"/>
        <end position="79"/>
    </location>
</feature>
<dbReference type="InterPro" id="IPR014118">
    <property type="entry name" value="T4SS_TraV"/>
</dbReference>
<gene>
    <name evidence="3" type="ORF">HA50_26225</name>
</gene>
<dbReference type="AlphaFoldDB" id="A0A1X1EMD7"/>